<keyword evidence="1" id="KW-0238">DNA-binding</keyword>
<evidence type="ECO:0000313" key="3">
    <source>
        <dbReference type="Proteomes" id="UP000204221"/>
    </source>
</evidence>
<proteinExistence type="predicted"/>
<name>A0A221W511_9PSEU</name>
<dbReference type="OrthoDB" id="3691941at2"/>
<dbReference type="Proteomes" id="UP000204221">
    <property type="component" value="Chromosome"/>
</dbReference>
<accession>A0A221W511</accession>
<dbReference type="PROSITE" id="PS50977">
    <property type="entry name" value="HTH_TETR_2"/>
    <property type="match status" value="1"/>
</dbReference>
<dbReference type="KEGG" id="ahg:AHOG_16820"/>
<evidence type="ECO:0000256" key="1">
    <source>
        <dbReference type="ARBA" id="ARBA00023125"/>
    </source>
</evidence>
<dbReference type="InterPro" id="IPR009057">
    <property type="entry name" value="Homeodomain-like_sf"/>
</dbReference>
<evidence type="ECO:0000313" key="2">
    <source>
        <dbReference type="EMBL" id="ASO20990.1"/>
    </source>
</evidence>
<dbReference type="InterPro" id="IPR001647">
    <property type="entry name" value="HTH_TetR"/>
</dbReference>
<organism evidence="2 3">
    <name type="scientific">Actinoalloteichus hoggarensis</name>
    <dbReference type="NCBI Taxonomy" id="1470176"/>
    <lineage>
        <taxon>Bacteria</taxon>
        <taxon>Bacillati</taxon>
        <taxon>Actinomycetota</taxon>
        <taxon>Actinomycetes</taxon>
        <taxon>Pseudonocardiales</taxon>
        <taxon>Pseudonocardiaceae</taxon>
        <taxon>Actinoalloteichus</taxon>
    </lineage>
</organism>
<reference evidence="2 3" key="1">
    <citation type="submission" date="2017-07" db="EMBL/GenBank/DDBJ databases">
        <title>Complete genome sequence of Actinoalloteichus hoggarensis DSM 45943, type strain of Actinoalloteichus hoggarensis.</title>
        <authorList>
            <person name="Ruckert C."/>
            <person name="Nouioui I."/>
            <person name="Willmese J."/>
            <person name="van Wezel G."/>
            <person name="Klenk H.-P."/>
            <person name="Kalinowski J."/>
            <person name="Zotchev S.B."/>
        </authorList>
    </citation>
    <scope>NUCLEOTIDE SEQUENCE [LARGE SCALE GENOMIC DNA]</scope>
    <source>
        <strain evidence="2 3">DSM 45943</strain>
    </source>
</reference>
<gene>
    <name evidence="2" type="ORF">AHOG_16820</name>
</gene>
<protein>
    <submittedName>
        <fullName evidence="2">Uncharacterized protein</fullName>
    </submittedName>
</protein>
<dbReference type="EMBL" id="CP022521">
    <property type="protein sequence ID" value="ASO20990.1"/>
    <property type="molecule type" value="Genomic_DNA"/>
</dbReference>
<dbReference type="SUPFAM" id="SSF46689">
    <property type="entry name" value="Homeodomain-like"/>
    <property type="match status" value="1"/>
</dbReference>
<dbReference type="AlphaFoldDB" id="A0A221W511"/>
<sequence>MSESRRTAEQRRAAAVEAGLAAFADHGLTTAAVTRAAREIGVSAPYVFRLFGGRRGFFLACLDRLEELQIEAFTGADAVPGESFEQMGARFRALAAGDAISGFSIQAVAVARTDPAVADRYRRLLSRVLRAVARHTGASPAELTVFLARGALIVQFEALSMDLATLTSDQVVESLLADEAP</sequence>
<dbReference type="RefSeq" id="WP_093942239.1">
    <property type="nucleotide sequence ID" value="NZ_CP022521.1"/>
</dbReference>
<dbReference type="GO" id="GO:0003677">
    <property type="term" value="F:DNA binding"/>
    <property type="evidence" value="ECO:0007669"/>
    <property type="project" value="UniProtKB-UniRule"/>
</dbReference>
<dbReference type="Gene3D" id="1.10.357.10">
    <property type="entry name" value="Tetracycline Repressor, domain 2"/>
    <property type="match status" value="1"/>
</dbReference>
<keyword evidence="3" id="KW-1185">Reference proteome</keyword>